<dbReference type="InterPro" id="IPR012349">
    <property type="entry name" value="Split_barrel_FMN-bd"/>
</dbReference>
<proteinExistence type="predicted"/>
<dbReference type="PANTHER" id="PTHR34071:SF2">
    <property type="entry name" value="FLAVIN-NUCLEOTIDE-BINDING PROTEIN"/>
    <property type="match status" value="1"/>
</dbReference>
<dbReference type="Gene3D" id="2.30.110.10">
    <property type="entry name" value="Electron Transport, Fmn-binding Protein, Chain A"/>
    <property type="match status" value="1"/>
</dbReference>
<dbReference type="InterPro" id="IPR024747">
    <property type="entry name" value="Pyridox_Oxase-rel"/>
</dbReference>
<gene>
    <name evidence="1" type="ORF">DP939_39405</name>
</gene>
<dbReference type="AlphaFoldDB" id="A0A366LL70"/>
<keyword evidence="2" id="KW-1185">Reference proteome</keyword>
<protein>
    <submittedName>
        <fullName evidence="1">Pyridoxamine 5'-phosphate oxidase family protein</fullName>
    </submittedName>
</protein>
<sequence>MRLVTSERVRVRRSPERGHYARSDIHEVLDAAIVAHVAFIEAGRPYCMPFLHVRVGETLYIHGSTGSRALRILQDGAPACVTITMVDGLVLARSVFEHSANYRSAVLLGRFTPVPAEECDAALKAFTNRLVPGRWAEVRRPSPKELAATSLLALTIDEASVKVRTGPPSDGDSSDATDDVWAGVLPMTTRLEPPEPAPELRHDLPLPQSVRHLYAAANNDDHRGGR</sequence>
<accession>A0A366LL70</accession>
<name>A0A366LL70_9ACTN</name>
<comment type="caution">
    <text evidence="1">The sequence shown here is derived from an EMBL/GenBank/DDBJ whole genome shotgun (WGS) entry which is preliminary data.</text>
</comment>
<dbReference type="PANTHER" id="PTHR34071">
    <property type="entry name" value="5-NITROIMIDAZOLE ANTIBIOTICS RESISTANCE PROTEIN, NIMA-FAMILY-RELATED PROTEIN-RELATED"/>
    <property type="match status" value="1"/>
</dbReference>
<dbReference type="EMBL" id="QMEY01000030">
    <property type="protein sequence ID" value="RBQ14676.1"/>
    <property type="molecule type" value="Genomic_DNA"/>
</dbReference>
<evidence type="ECO:0000313" key="2">
    <source>
        <dbReference type="Proteomes" id="UP000253303"/>
    </source>
</evidence>
<dbReference type="Pfam" id="PF12900">
    <property type="entry name" value="Pyridox_ox_2"/>
    <property type="match status" value="1"/>
</dbReference>
<evidence type="ECO:0000313" key="1">
    <source>
        <dbReference type="EMBL" id="RBQ14676.1"/>
    </source>
</evidence>
<dbReference type="OrthoDB" id="116031at2"/>
<dbReference type="Proteomes" id="UP000253303">
    <property type="component" value="Unassembled WGS sequence"/>
</dbReference>
<reference evidence="1 2" key="1">
    <citation type="submission" date="2018-06" db="EMBL/GenBank/DDBJ databases">
        <title>Sphaerisporangium craniellae sp. nov., isolated from a marine sponge in the South China Sea.</title>
        <authorList>
            <person name="Li L."/>
        </authorList>
    </citation>
    <scope>NUCLEOTIDE SEQUENCE [LARGE SCALE GENOMIC DNA]</scope>
    <source>
        <strain evidence="1 2">LHW63015</strain>
    </source>
</reference>
<dbReference type="SUPFAM" id="SSF50475">
    <property type="entry name" value="FMN-binding split barrel"/>
    <property type="match status" value="1"/>
</dbReference>
<organism evidence="1 2">
    <name type="scientific">Spongiactinospora rosea</name>
    <dbReference type="NCBI Taxonomy" id="2248750"/>
    <lineage>
        <taxon>Bacteria</taxon>
        <taxon>Bacillati</taxon>
        <taxon>Actinomycetota</taxon>
        <taxon>Actinomycetes</taxon>
        <taxon>Streptosporangiales</taxon>
        <taxon>Streptosporangiaceae</taxon>
        <taxon>Spongiactinospora</taxon>
    </lineage>
</organism>